<name>S5NEJ8_LIMRT</name>
<reference evidence="1 2" key="1">
    <citation type="journal article" date="2014" name="Genome Announc.">
        <title>Complete Genome Sequences of Lactobacillus johnsonii Strain N6.2 and Lactobacillus reuteri Strain TD1.</title>
        <authorList>
            <person name="Leonard M.T."/>
            <person name="Valladares R.B."/>
            <person name="Ardissone A."/>
            <person name="Gonzalez C.F."/>
            <person name="Lorca G.L."/>
            <person name="Triplett E.W."/>
        </authorList>
    </citation>
    <scope>NUCLEOTIDE SEQUENCE [LARGE SCALE GENOMIC DNA]</scope>
    <source>
        <strain evidence="1 2">TD1</strain>
    </source>
</reference>
<protein>
    <submittedName>
        <fullName evidence="1">Uncharacterized protein</fullName>
    </submittedName>
</protein>
<sequence length="58" mass="6978">MLEFFINDNRNQNLTFLKQWDRKLHLSAFRDSKIREKGLKTAKNINLCIEIYLNPVIL</sequence>
<dbReference type="KEGG" id="lrr:N134_05980"/>
<proteinExistence type="predicted"/>
<dbReference type="HOGENOM" id="CLU_2973839_0_0_9"/>
<evidence type="ECO:0000313" key="1">
    <source>
        <dbReference type="EMBL" id="AGR65229.1"/>
    </source>
</evidence>
<organism evidence="1 2">
    <name type="scientific">Limosilactobacillus reuteri TD1</name>
    <dbReference type="NCBI Taxonomy" id="1358027"/>
    <lineage>
        <taxon>Bacteria</taxon>
        <taxon>Bacillati</taxon>
        <taxon>Bacillota</taxon>
        <taxon>Bacilli</taxon>
        <taxon>Lactobacillales</taxon>
        <taxon>Lactobacillaceae</taxon>
        <taxon>Limosilactobacillus</taxon>
    </lineage>
</organism>
<gene>
    <name evidence="1" type="ORF">N134_05980</name>
</gene>
<dbReference type="EMBL" id="CP006603">
    <property type="protein sequence ID" value="AGR65229.1"/>
    <property type="molecule type" value="Genomic_DNA"/>
</dbReference>
<dbReference type="AlphaFoldDB" id="S5NEJ8"/>
<evidence type="ECO:0000313" key="2">
    <source>
        <dbReference type="Proteomes" id="UP000015085"/>
    </source>
</evidence>
<accession>S5NEJ8</accession>
<dbReference type="Proteomes" id="UP000015085">
    <property type="component" value="Chromosome"/>
</dbReference>